<dbReference type="SMART" id="SM00868">
    <property type="entry name" value="zf-AD"/>
    <property type="match status" value="1"/>
</dbReference>
<feature type="region of interest" description="Disordered" evidence="6">
    <location>
        <begin position="407"/>
        <end position="431"/>
    </location>
</feature>
<dbReference type="SMART" id="SM00355">
    <property type="entry name" value="ZnF_C2H2"/>
    <property type="match status" value="4"/>
</dbReference>
<dbReference type="EnsemblMetazoa" id="GPPI030422-RA">
    <property type="protein sequence ID" value="GPPI030422-PA"/>
    <property type="gene ID" value="GPPI030422"/>
</dbReference>
<sequence length="575" mass="66163">MYFCPDPIDEDKKCRICGYADKENINIFCMTAAANRSCSINLFTKVTTVYPIVLYENDPLPKNICRKCINSVNHTYNDIQRVVKQQQRWIENVRAMQPENKYLRILDAIENSIKVTKDSLKVNHQVDIKEETVKKILIKPEEGIEEDIKPGKYQPLNENFVKDIKSKLELNGCTVKKIKVTPTLPDNTEEDPLLYEESVSPTLPEIVSCQYCSYTGNDLKKLAEHQLGHLSIPVDKIFQKRILPTHLRRGRLIEVNSQKSIRCLNCWRIFDNNKAILTHWYQGDCDYYCFLCGKEFPQAPKMLREHVAAAHGISYRSVKRQSIIARGSPRIPSSTEETRKQPVATKPFFSHSMVGTSKLKKVKGMVSKAAKNINSPTVCPICHINFSNWRSRNSHMRKHKPSVKYGEVVLPPDSRKDKYAPLDKKSNPSASMLANNTQRIGSHHQMKPGFRIITKNGPIPGIRTKFVQRRSDLLYNYSSSFHDKPSTSTFMCRKSTGDIYSSTSGPLMKSQQQQFTYDVNLGHTKSQQNQTIIKEEPAETEEDDRWNCFTCHATFNNPTEFERHTMYAHNPNFDW</sequence>
<evidence type="ECO:0000256" key="3">
    <source>
        <dbReference type="ARBA" id="ARBA00022771"/>
    </source>
</evidence>
<reference evidence="9" key="1">
    <citation type="submission" date="2015-01" db="EMBL/GenBank/DDBJ databases">
        <authorList>
            <person name="Aksoy S."/>
            <person name="Warren W."/>
            <person name="Wilson R.K."/>
        </authorList>
    </citation>
    <scope>NUCLEOTIDE SEQUENCE [LARGE SCALE GENOMIC DNA]</scope>
    <source>
        <strain evidence="9">IAEA</strain>
    </source>
</reference>
<dbReference type="EMBL" id="JXJN01014480">
    <property type="status" value="NOT_ANNOTATED_CDS"/>
    <property type="molecule type" value="Genomic_DNA"/>
</dbReference>
<evidence type="ECO:0000313" key="9">
    <source>
        <dbReference type="Proteomes" id="UP000092460"/>
    </source>
</evidence>
<dbReference type="InterPro" id="IPR013087">
    <property type="entry name" value="Znf_C2H2_type"/>
</dbReference>
<organism evidence="8 9">
    <name type="scientific">Glossina palpalis gambiensis</name>
    <dbReference type="NCBI Taxonomy" id="67801"/>
    <lineage>
        <taxon>Eukaryota</taxon>
        <taxon>Metazoa</taxon>
        <taxon>Ecdysozoa</taxon>
        <taxon>Arthropoda</taxon>
        <taxon>Hexapoda</taxon>
        <taxon>Insecta</taxon>
        <taxon>Pterygota</taxon>
        <taxon>Neoptera</taxon>
        <taxon>Endopterygota</taxon>
        <taxon>Diptera</taxon>
        <taxon>Brachycera</taxon>
        <taxon>Muscomorpha</taxon>
        <taxon>Hippoboscoidea</taxon>
        <taxon>Glossinidae</taxon>
        <taxon>Glossina</taxon>
    </lineage>
</organism>
<name>A0A1B0BHM9_9MUSC</name>
<dbReference type="SUPFAM" id="SSF57716">
    <property type="entry name" value="Glucocorticoid receptor-like (DNA-binding domain)"/>
    <property type="match status" value="1"/>
</dbReference>
<dbReference type="PANTHER" id="PTHR24409">
    <property type="entry name" value="ZINC FINGER PROTEIN 142"/>
    <property type="match status" value="1"/>
</dbReference>
<evidence type="ECO:0000259" key="7">
    <source>
        <dbReference type="PROSITE" id="PS51915"/>
    </source>
</evidence>
<keyword evidence="2" id="KW-0677">Repeat</keyword>
<protein>
    <recommendedName>
        <fullName evidence="7">ZAD domain-containing protein</fullName>
    </recommendedName>
</protein>
<evidence type="ECO:0000256" key="4">
    <source>
        <dbReference type="ARBA" id="ARBA00022833"/>
    </source>
</evidence>
<evidence type="ECO:0000256" key="1">
    <source>
        <dbReference type="ARBA" id="ARBA00022723"/>
    </source>
</evidence>
<keyword evidence="1 5" id="KW-0479">Metal-binding</keyword>
<dbReference type="PROSITE" id="PS51915">
    <property type="entry name" value="ZAD"/>
    <property type="match status" value="1"/>
</dbReference>
<evidence type="ECO:0000256" key="2">
    <source>
        <dbReference type="ARBA" id="ARBA00022737"/>
    </source>
</evidence>
<evidence type="ECO:0000256" key="6">
    <source>
        <dbReference type="SAM" id="MobiDB-lite"/>
    </source>
</evidence>
<dbReference type="GO" id="GO:0008270">
    <property type="term" value="F:zinc ion binding"/>
    <property type="evidence" value="ECO:0007669"/>
    <property type="project" value="UniProtKB-UniRule"/>
</dbReference>
<dbReference type="AlphaFoldDB" id="A0A1B0BHM9"/>
<dbReference type="Pfam" id="PF07776">
    <property type="entry name" value="zf-AD"/>
    <property type="match status" value="1"/>
</dbReference>
<feature type="binding site" evidence="5">
    <location>
        <position position="14"/>
    </location>
    <ligand>
        <name>Zn(2+)</name>
        <dbReference type="ChEBI" id="CHEBI:29105"/>
    </ligand>
</feature>
<dbReference type="Pfam" id="PF00096">
    <property type="entry name" value="zf-C2H2"/>
    <property type="match status" value="1"/>
</dbReference>
<dbReference type="VEuPathDB" id="VectorBase:GPPI030422"/>
<feature type="binding site" evidence="5">
    <location>
        <position position="65"/>
    </location>
    <ligand>
        <name>Zn(2+)</name>
        <dbReference type="ChEBI" id="CHEBI:29105"/>
    </ligand>
</feature>
<evidence type="ECO:0000313" key="8">
    <source>
        <dbReference type="EnsemblMetazoa" id="GPPI030422-PA"/>
    </source>
</evidence>
<dbReference type="GO" id="GO:0005634">
    <property type="term" value="C:nucleus"/>
    <property type="evidence" value="ECO:0007669"/>
    <property type="project" value="InterPro"/>
</dbReference>
<feature type="compositionally biased region" description="Basic and acidic residues" evidence="6">
    <location>
        <begin position="413"/>
        <end position="426"/>
    </location>
</feature>
<dbReference type="PROSITE" id="PS00028">
    <property type="entry name" value="ZINC_FINGER_C2H2_1"/>
    <property type="match status" value="2"/>
</dbReference>
<accession>A0A1B0BHM9</accession>
<feature type="binding site" evidence="5">
    <location>
        <position position="68"/>
    </location>
    <ligand>
        <name>Zn(2+)</name>
        <dbReference type="ChEBI" id="CHEBI:29105"/>
    </ligand>
</feature>
<dbReference type="Gene3D" id="3.40.1800.20">
    <property type="match status" value="1"/>
</dbReference>
<feature type="binding site" evidence="5">
    <location>
        <position position="17"/>
    </location>
    <ligand>
        <name>Zn(2+)</name>
        <dbReference type="ChEBI" id="CHEBI:29105"/>
    </ligand>
</feature>
<feature type="domain" description="ZAD" evidence="7">
    <location>
        <begin position="12"/>
        <end position="92"/>
    </location>
</feature>
<keyword evidence="3 5" id="KW-0863">Zinc-finger</keyword>
<dbReference type="InterPro" id="IPR012934">
    <property type="entry name" value="Znf_AD"/>
</dbReference>
<dbReference type="Proteomes" id="UP000092460">
    <property type="component" value="Unassembled WGS sequence"/>
</dbReference>
<evidence type="ECO:0000256" key="5">
    <source>
        <dbReference type="PROSITE-ProRule" id="PRU01263"/>
    </source>
</evidence>
<proteinExistence type="predicted"/>
<keyword evidence="9" id="KW-1185">Reference proteome</keyword>
<reference evidence="8" key="2">
    <citation type="submission" date="2020-05" db="UniProtKB">
        <authorList>
            <consortium name="EnsemblMetazoa"/>
        </authorList>
    </citation>
    <scope>IDENTIFICATION</scope>
    <source>
        <strain evidence="8">IAEA</strain>
    </source>
</reference>
<keyword evidence="4 5" id="KW-0862">Zinc</keyword>